<dbReference type="Proteomes" id="UP001595685">
    <property type="component" value="Unassembled WGS sequence"/>
</dbReference>
<dbReference type="RefSeq" id="WP_376984322.1">
    <property type="nucleotide sequence ID" value="NZ_JBBEOI010000053.1"/>
</dbReference>
<proteinExistence type="predicted"/>
<dbReference type="Pfam" id="PF01402">
    <property type="entry name" value="RHH_1"/>
    <property type="match status" value="1"/>
</dbReference>
<sequence length="51" mass="5729">MPRPGPRRPIVTVRVDQEDLTEVDRLATAEGVGRSEMVRRLLVEAMAARRA</sequence>
<dbReference type="CDD" id="cd21631">
    <property type="entry name" value="RHH_CopG_NikR-like"/>
    <property type="match status" value="1"/>
</dbReference>
<evidence type="ECO:0000259" key="1">
    <source>
        <dbReference type="Pfam" id="PF01402"/>
    </source>
</evidence>
<gene>
    <name evidence="2" type="ORF">ACFOLH_19355</name>
</gene>
<dbReference type="InterPro" id="IPR002145">
    <property type="entry name" value="CopG"/>
</dbReference>
<evidence type="ECO:0000313" key="3">
    <source>
        <dbReference type="Proteomes" id="UP001595685"/>
    </source>
</evidence>
<accession>A0ABV7WPJ8</accession>
<name>A0ABV7WPJ8_9MICO</name>
<organism evidence="2 3">
    <name type="scientific">Aquipuribacter hungaricus</name>
    <dbReference type="NCBI Taxonomy" id="545624"/>
    <lineage>
        <taxon>Bacteria</taxon>
        <taxon>Bacillati</taxon>
        <taxon>Actinomycetota</taxon>
        <taxon>Actinomycetes</taxon>
        <taxon>Micrococcales</taxon>
        <taxon>Intrasporangiaceae</taxon>
        <taxon>Aquipuribacter</taxon>
    </lineage>
</organism>
<protein>
    <submittedName>
        <fullName evidence="2">CopG family transcriptional regulator</fullName>
    </submittedName>
</protein>
<comment type="caution">
    <text evidence="2">The sequence shown here is derived from an EMBL/GenBank/DDBJ whole genome shotgun (WGS) entry which is preliminary data.</text>
</comment>
<keyword evidence="3" id="KW-1185">Reference proteome</keyword>
<reference evidence="3" key="1">
    <citation type="journal article" date="2019" name="Int. J. Syst. Evol. Microbiol.">
        <title>The Global Catalogue of Microorganisms (GCM) 10K type strain sequencing project: providing services to taxonomists for standard genome sequencing and annotation.</title>
        <authorList>
            <consortium name="The Broad Institute Genomics Platform"/>
            <consortium name="The Broad Institute Genome Sequencing Center for Infectious Disease"/>
            <person name="Wu L."/>
            <person name="Ma J."/>
        </authorList>
    </citation>
    <scope>NUCLEOTIDE SEQUENCE [LARGE SCALE GENOMIC DNA]</scope>
    <source>
        <strain evidence="3">NCAIM B.02333</strain>
    </source>
</reference>
<dbReference type="EMBL" id="JBHRWW010000027">
    <property type="protein sequence ID" value="MFC3690511.1"/>
    <property type="molecule type" value="Genomic_DNA"/>
</dbReference>
<evidence type="ECO:0000313" key="2">
    <source>
        <dbReference type="EMBL" id="MFC3690511.1"/>
    </source>
</evidence>
<feature type="domain" description="Ribbon-helix-helix protein CopG" evidence="1">
    <location>
        <begin position="11"/>
        <end position="42"/>
    </location>
</feature>